<accession>A0A0G0JIB7</accession>
<dbReference type="STRING" id="1618545.US53_C0048G0007"/>
<keyword evidence="1" id="KW-1133">Transmembrane helix</keyword>
<name>A0A0G0JIB7_9BACT</name>
<organism evidence="2 3">
    <name type="scientific">Candidatus Woesebacteria bacterium GW2011_GWA1_37_7</name>
    <dbReference type="NCBI Taxonomy" id="1618545"/>
    <lineage>
        <taxon>Bacteria</taxon>
        <taxon>Candidatus Woeseibacteriota</taxon>
    </lineage>
</organism>
<gene>
    <name evidence="2" type="ORF">US53_C0048G0007</name>
</gene>
<dbReference type="PROSITE" id="PS51257">
    <property type="entry name" value="PROKAR_LIPOPROTEIN"/>
    <property type="match status" value="1"/>
</dbReference>
<keyword evidence="1" id="KW-0812">Transmembrane</keyword>
<comment type="caution">
    <text evidence="2">The sequence shown here is derived from an EMBL/GenBank/DDBJ whole genome shotgun (WGS) entry which is preliminary data.</text>
</comment>
<proteinExistence type="predicted"/>
<dbReference type="Proteomes" id="UP000034591">
    <property type="component" value="Unassembled WGS sequence"/>
</dbReference>
<dbReference type="AlphaFoldDB" id="A0A0G0JIB7"/>
<keyword evidence="1" id="KW-0472">Membrane</keyword>
<evidence type="ECO:0000313" key="2">
    <source>
        <dbReference type="EMBL" id="KKQ36529.1"/>
    </source>
</evidence>
<protein>
    <submittedName>
        <fullName evidence="2">Uncharacterized protein</fullName>
    </submittedName>
</protein>
<dbReference type="EMBL" id="LBTI01000048">
    <property type="protein sequence ID" value="KKQ36529.1"/>
    <property type="molecule type" value="Genomic_DNA"/>
</dbReference>
<evidence type="ECO:0000256" key="1">
    <source>
        <dbReference type="SAM" id="Phobius"/>
    </source>
</evidence>
<reference evidence="2 3" key="1">
    <citation type="journal article" date="2015" name="Nature">
        <title>rRNA introns, odd ribosomes, and small enigmatic genomes across a large radiation of phyla.</title>
        <authorList>
            <person name="Brown C.T."/>
            <person name="Hug L.A."/>
            <person name="Thomas B.C."/>
            <person name="Sharon I."/>
            <person name="Castelle C.J."/>
            <person name="Singh A."/>
            <person name="Wilkins M.J."/>
            <person name="Williams K.H."/>
            <person name="Banfield J.F."/>
        </authorList>
    </citation>
    <scope>NUCLEOTIDE SEQUENCE [LARGE SCALE GENOMIC DNA]</scope>
</reference>
<sequence length="229" mass="25561">MKKFGIPVSLEANIKVIFIPFVTTIACITIFSLLGLNGYKRVVSRLTELRELGKTEKLLQNKVDVLRNIPEGILDKADVALIVLPESNAATYSVAQIRKSIVEYNFTINKIDTKIQGNKEGSEKALITFEISYDDELRLMELLGKIQSIAPLTRIEALIVKTINNVGVAEIELVTYGLDLPTQLPAITEPIVSLNENEIDTLDLMSGLTMPQTTKLDKKEFINRNNPFQ</sequence>
<feature type="transmembrane region" description="Helical" evidence="1">
    <location>
        <begin position="12"/>
        <end position="36"/>
    </location>
</feature>
<evidence type="ECO:0000313" key="3">
    <source>
        <dbReference type="Proteomes" id="UP000034591"/>
    </source>
</evidence>